<sequence>MACKGTTEATAKIGFLTTPPTLHTFPSTKLPAAGALLRLPSIDGVRGCSCRMMPDQPRSSSHIPILVCLNSDSDVAWNHRGGRGKEATDVTYSSCMSF</sequence>
<proteinExistence type="predicted"/>
<dbReference type="AlphaFoldDB" id="A0A9W4UC33"/>
<evidence type="ECO:0000313" key="1">
    <source>
        <dbReference type="EMBL" id="CAI6332190.1"/>
    </source>
</evidence>
<dbReference type="EMBL" id="CAOQHR010000003">
    <property type="protein sequence ID" value="CAI6332190.1"/>
    <property type="molecule type" value="Genomic_DNA"/>
</dbReference>
<protein>
    <submittedName>
        <fullName evidence="1">Uncharacterized protein</fullName>
    </submittedName>
</protein>
<evidence type="ECO:0000313" key="2">
    <source>
        <dbReference type="Proteomes" id="UP001152607"/>
    </source>
</evidence>
<keyword evidence="2" id="KW-1185">Reference proteome</keyword>
<name>A0A9W4UC33_9PLEO</name>
<reference evidence="1" key="1">
    <citation type="submission" date="2023-01" db="EMBL/GenBank/DDBJ databases">
        <authorList>
            <person name="Van Ghelder C."/>
            <person name="Rancurel C."/>
        </authorList>
    </citation>
    <scope>NUCLEOTIDE SEQUENCE</scope>
    <source>
        <strain evidence="1">CNCM I-4278</strain>
    </source>
</reference>
<accession>A0A9W4UC33</accession>
<organism evidence="1 2">
    <name type="scientific">Periconia digitata</name>
    <dbReference type="NCBI Taxonomy" id="1303443"/>
    <lineage>
        <taxon>Eukaryota</taxon>
        <taxon>Fungi</taxon>
        <taxon>Dikarya</taxon>
        <taxon>Ascomycota</taxon>
        <taxon>Pezizomycotina</taxon>
        <taxon>Dothideomycetes</taxon>
        <taxon>Pleosporomycetidae</taxon>
        <taxon>Pleosporales</taxon>
        <taxon>Massarineae</taxon>
        <taxon>Periconiaceae</taxon>
        <taxon>Periconia</taxon>
    </lineage>
</organism>
<dbReference type="Proteomes" id="UP001152607">
    <property type="component" value="Unassembled WGS sequence"/>
</dbReference>
<gene>
    <name evidence="1" type="ORF">PDIGIT_LOCUS5221</name>
</gene>
<comment type="caution">
    <text evidence="1">The sequence shown here is derived from an EMBL/GenBank/DDBJ whole genome shotgun (WGS) entry which is preliminary data.</text>
</comment>